<evidence type="ECO:0000259" key="9">
    <source>
        <dbReference type="PROSITE" id="PS50262"/>
    </source>
</evidence>
<feature type="transmembrane region" description="Helical" evidence="8">
    <location>
        <begin position="269"/>
        <end position="289"/>
    </location>
</feature>
<dbReference type="PRINTS" id="PR00237">
    <property type="entry name" value="GPCRRHODOPSN"/>
</dbReference>
<evidence type="ECO:0000313" key="10">
    <source>
        <dbReference type="EMBL" id="KAK7113902.1"/>
    </source>
</evidence>
<evidence type="ECO:0000256" key="2">
    <source>
        <dbReference type="ARBA" id="ARBA00022692"/>
    </source>
</evidence>
<keyword evidence="5 8" id="KW-0472">Membrane</keyword>
<dbReference type="InterPro" id="IPR017452">
    <property type="entry name" value="GPCR_Rhodpsn_7TM"/>
</dbReference>
<sequence length="415" mass="46023">MATDNTSNLGDLPVPSNISAFSGAGSFGEQNTHLDHNNEILVNTDYNPRLANGMVVAAMMVVGLVGNSLVLYVYNFKMPRTVFSTFVTVLAALDLATTLIGMPIDVVIKSAVLDKSDALTVFCKVAHWEVYSTSLASGSVLLLITITRHTKVCKPLEPGLTKRKARFLCALLFTAAMALCTVTLVINGLERVKIAVGERDYVPQNTTGDNSTVSNLTDTFTQSTQPFFSENTTAQHDLAANVSARKVTEVVQVYICRTSEEKKGTALHYALQAVLMLAFVVILFTLLVLHCKISSALTDFERRHSSMRRCSTNSDSQNTHITASMFRIFASITVIFAVSYLPHLVCLIVEKMMFSPGQAMPQASRVVMDLAYNFPYINVIANPFIYGYRSAVFRQHCLELLYRLCRCCYRERHYR</sequence>
<dbReference type="SUPFAM" id="SSF81321">
    <property type="entry name" value="Family A G protein-coupled receptor-like"/>
    <property type="match status" value="1"/>
</dbReference>
<dbReference type="EMBL" id="JBAMIC010000001">
    <property type="protein sequence ID" value="KAK7113902.1"/>
    <property type="molecule type" value="Genomic_DNA"/>
</dbReference>
<dbReference type="CDD" id="cd00637">
    <property type="entry name" value="7tm_classA_rhodopsin-like"/>
    <property type="match status" value="1"/>
</dbReference>
<feature type="transmembrane region" description="Helical" evidence="8">
    <location>
        <begin position="328"/>
        <end position="350"/>
    </location>
</feature>
<keyword evidence="2 8" id="KW-0812">Transmembrane</keyword>
<proteinExistence type="predicted"/>
<protein>
    <recommendedName>
        <fullName evidence="9">G-protein coupled receptors family 1 profile domain-containing protein</fullName>
    </recommendedName>
</protein>
<gene>
    <name evidence="10" type="ORF">V1264_000060</name>
</gene>
<accession>A0AAN9BXZ9</accession>
<evidence type="ECO:0000256" key="4">
    <source>
        <dbReference type="ARBA" id="ARBA00023040"/>
    </source>
</evidence>
<reference evidence="10 11" key="1">
    <citation type="submission" date="2024-02" db="EMBL/GenBank/DDBJ databases">
        <title>Chromosome-scale genome assembly of the rough periwinkle Littorina saxatilis.</title>
        <authorList>
            <person name="De Jode A."/>
            <person name="Faria R."/>
            <person name="Formenti G."/>
            <person name="Sims Y."/>
            <person name="Smith T.P."/>
            <person name="Tracey A."/>
            <person name="Wood J.M.D."/>
            <person name="Zagrodzka Z.B."/>
            <person name="Johannesson K."/>
            <person name="Butlin R.K."/>
            <person name="Leder E.H."/>
        </authorList>
    </citation>
    <scope>NUCLEOTIDE SEQUENCE [LARGE SCALE GENOMIC DNA]</scope>
    <source>
        <strain evidence="10">Snail1</strain>
        <tissue evidence="10">Muscle</tissue>
    </source>
</reference>
<keyword evidence="11" id="KW-1185">Reference proteome</keyword>
<feature type="transmembrane region" description="Helical" evidence="8">
    <location>
        <begin position="54"/>
        <end position="74"/>
    </location>
</feature>
<evidence type="ECO:0000256" key="7">
    <source>
        <dbReference type="ARBA" id="ARBA00023224"/>
    </source>
</evidence>
<feature type="transmembrane region" description="Helical" evidence="8">
    <location>
        <begin position="167"/>
        <end position="186"/>
    </location>
</feature>
<dbReference type="PANTHER" id="PTHR45695:SF9">
    <property type="entry name" value="LEUCOKININ RECEPTOR"/>
    <property type="match status" value="1"/>
</dbReference>
<evidence type="ECO:0000256" key="3">
    <source>
        <dbReference type="ARBA" id="ARBA00022989"/>
    </source>
</evidence>
<comment type="caution">
    <text evidence="10">The sequence shown here is derived from an EMBL/GenBank/DDBJ whole genome shotgun (WGS) entry which is preliminary data.</text>
</comment>
<dbReference type="Gene3D" id="1.20.1070.10">
    <property type="entry name" value="Rhodopsin 7-helix transmembrane proteins"/>
    <property type="match status" value="1"/>
</dbReference>
<feature type="transmembrane region" description="Helical" evidence="8">
    <location>
        <begin position="370"/>
        <end position="388"/>
    </location>
</feature>
<dbReference type="GO" id="GO:0004930">
    <property type="term" value="F:G protein-coupled receptor activity"/>
    <property type="evidence" value="ECO:0007669"/>
    <property type="project" value="UniProtKB-KW"/>
</dbReference>
<evidence type="ECO:0000313" key="11">
    <source>
        <dbReference type="Proteomes" id="UP001374579"/>
    </source>
</evidence>
<feature type="transmembrane region" description="Helical" evidence="8">
    <location>
        <begin position="86"/>
        <end position="108"/>
    </location>
</feature>
<organism evidence="10 11">
    <name type="scientific">Littorina saxatilis</name>
    <dbReference type="NCBI Taxonomy" id="31220"/>
    <lineage>
        <taxon>Eukaryota</taxon>
        <taxon>Metazoa</taxon>
        <taxon>Spiralia</taxon>
        <taxon>Lophotrochozoa</taxon>
        <taxon>Mollusca</taxon>
        <taxon>Gastropoda</taxon>
        <taxon>Caenogastropoda</taxon>
        <taxon>Littorinimorpha</taxon>
        <taxon>Littorinoidea</taxon>
        <taxon>Littorinidae</taxon>
        <taxon>Littorina</taxon>
    </lineage>
</organism>
<evidence type="ECO:0000256" key="1">
    <source>
        <dbReference type="ARBA" id="ARBA00004141"/>
    </source>
</evidence>
<dbReference type="Proteomes" id="UP001374579">
    <property type="component" value="Unassembled WGS sequence"/>
</dbReference>
<keyword evidence="3 8" id="KW-1133">Transmembrane helix</keyword>
<keyword evidence="7" id="KW-0807">Transducer</keyword>
<keyword evidence="4" id="KW-0297">G-protein coupled receptor</keyword>
<dbReference type="Pfam" id="PF00001">
    <property type="entry name" value="7tm_1"/>
    <property type="match status" value="2"/>
</dbReference>
<name>A0AAN9BXZ9_9CAEN</name>
<feature type="transmembrane region" description="Helical" evidence="8">
    <location>
        <begin position="128"/>
        <end position="146"/>
    </location>
</feature>
<dbReference type="InterPro" id="IPR000276">
    <property type="entry name" value="GPCR_Rhodpsn"/>
</dbReference>
<evidence type="ECO:0000256" key="5">
    <source>
        <dbReference type="ARBA" id="ARBA00023136"/>
    </source>
</evidence>
<dbReference type="PROSITE" id="PS50262">
    <property type="entry name" value="G_PROTEIN_RECEP_F1_2"/>
    <property type="match status" value="1"/>
</dbReference>
<dbReference type="GO" id="GO:0005886">
    <property type="term" value="C:plasma membrane"/>
    <property type="evidence" value="ECO:0007669"/>
    <property type="project" value="TreeGrafter"/>
</dbReference>
<keyword evidence="6" id="KW-0675">Receptor</keyword>
<dbReference type="PANTHER" id="PTHR45695">
    <property type="entry name" value="LEUCOKININ RECEPTOR-RELATED"/>
    <property type="match status" value="1"/>
</dbReference>
<dbReference type="AlphaFoldDB" id="A0AAN9BXZ9"/>
<evidence type="ECO:0000256" key="8">
    <source>
        <dbReference type="SAM" id="Phobius"/>
    </source>
</evidence>
<feature type="domain" description="G-protein coupled receptors family 1 profile" evidence="9">
    <location>
        <begin position="66"/>
        <end position="386"/>
    </location>
</feature>
<evidence type="ECO:0000256" key="6">
    <source>
        <dbReference type="ARBA" id="ARBA00023170"/>
    </source>
</evidence>
<comment type="subcellular location">
    <subcellularLocation>
        <location evidence="1">Membrane</location>
        <topology evidence="1">Multi-pass membrane protein</topology>
    </subcellularLocation>
</comment>